<dbReference type="Pfam" id="PF13403">
    <property type="entry name" value="Hint_2"/>
    <property type="match status" value="1"/>
</dbReference>
<accession>A0A497ZPV1</accession>
<feature type="domain" description="Hedgehog/Intein (Hint)" evidence="2">
    <location>
        <begin position="173"/>
        <end position="319"/>
    </location>
</feature>
<dbReference type="STRING" id="981384.GCA_000192475_01639"/>
<evidence type="ECO:0000313" key="3">
    <source>
        <dbReference type="EMBL" id="RLK11360.1"/>
    </source>
</evidence>
<reference evidence="3 4" key="1">
    <citation type="submission" date="2018-10" db="EMBL/GenBank/DDBJ databases">
        <title>Genomic Encyclopedia of Archaeal and Bacterial Type Strains, Phase II (KMG-II): from individual species to whole genera.</title>
        <authorList>
            <person name="Goeker M."/>
        </authorList>
    </citation>
    <scope>NUCLEOTIDE SEQUENCE [LARGE SCALE GENOMIC DNA]</scope>
    <source>
        <strain evidence="3 4">DSM 29317</strain>
    </source>
</reference>
<name>A0A497ZPV1_9RHOB</name>
<evidence type="ECO:0000256" key="1">
    <source>
        <dbReference type="SAM" id="MobiDB-lite"/>
    </source>
</evidence>
<dbReference type="Gene3D" id="2.160.20.160">
    <property type="match status" value="1"/>
</dbReference>
<dbReference type="AlphaFoldDB" id="A0A497ZPV1"/>
<dbReference type="Proteomes" id="UP000271700">
    <property type="component" value="Unassembled WGS sequence"/>
</dbReference>
<dbReference type="OrthoDB" id="6305173at2"/>
<organism evidence="3 4">
    <name type="scientific">Ruegeria conchae</name>
    <dbReference type="NCBI Taxonomy" id="981384"/>
    <lineage>
        <taxon>Bacteria</taxon>
        <taxon>Pseudomonadati</taxon>
        <taxon>Pseudomonadota</taxon>
        <taxon>Alphaproteobacteria</taxon>
        <taxon>Rhodobacterales</taxon>
        <taxon>Roseobacteraceae</taxon>
        <taxon>Ruegeria</taxon>
    </lineage>
</organism>
<sequence length="397" mass="42801">MPNINGTNGDDDIDVTNDNGTLNGAPQGSPIDNIRGRGGDDDITITDSTIANNVLGNAGIDTITVTNSTVGGRIASGSDADTVGVSGSTVGNIRLGGGNDTLNFISTTVTGDIRGGSGTDTLNLPEGTVITDDTFGVITVEDGVGYSISSGTFTLPSGITVTYSAFENGSGMPCFTRDTLITTQHGQTTIQSLRTGDLIPTLGQGLHPIRWIGRREFDRPQLEANPRLWPVRILAGALGEGLPHRDLLVSRQHRMLVHSKIAQRMFGTNEVLIPAIKLTAMPDIYVDQSVESVEYFHLLFDRHQVIFAENTPTESLYTGREALKSLSVAARREIFEIFPELAELDYRIDPARLIPRGRLQTQLISRHLKNNKPLLQRSEAGATMENDFGIKISPHPS</sequence>
<proteinExistence type="predicted"/>
<feature type="region of interest" description="Disordered" evidence="1">
    <location>
        <begin position="1"/>
        <end position="40"/>
    </location>
</feature>
<dbReference type="SUPFAM" id="SSF51294">
    <property type="entry name" value="Hedgehog/intein (Hint) domain"/>
    <property type="match status" value="1"/>
</dbReference>
<dbReference type="InterPro" id="IPR028992">
    <property type="entry name" value="Hedgehog/Intein_dom"/>
</dbReference>
<evidence type="ECO:0000313" key="4">
    <source>
        <dbReference type="Proteomes" id="UP000271700"/>
    </source>
</evidence>
<gene>
    <name evidence="3" type="ORF">CLV75_1361</name>
</gene>
<dbReference type="InterPro" id="IPR036844">
    <property type="entry name" value="Hint_dom_sf"/>
</dbReference>
<dbReference type="EMBL" id="RCCT01000001">
    <property type="protein sequence ID" value="RLK11360.1"/>
    <property type="molecule type" value="Genomic_DNA"/>
</dbReference>
<evidence type="ECO:0000259" key="2">
    <source>
        <dbReference type="Pfam" id="PF13403"/>
    </source>
</evidence>
<protein>
    <submittedName>
        <fullName evidence="3">Hint domain-containing protein</fullName>
    </submittedName>
</protein>
<comment type="caution">
    <text evidence="3">The sequence shown here is derived from an EMBL/GenBank/DDBJ whole genome shotgun (WGS) entry which is preliminary data.</text>
</comment>
<dbReference type="RefSeq" id="WP_010441724.1">
    <property type="nucleotide sequence ID" value="NZ_AEYW01000013.1"/>
</dbReference>
<keyword evidence="4" id="KW-1185">Reference proteome</keyword>